<keyword evidence="3" id="KW-1185">Reference proteome</keyword>
<dbReference type="AlphaFoldDB" id="A0A1Z4MX09"/>
<dbReference type="NCBIfam" id="NF037953">
    <property type="entry name" value="frad"/>
    <property type="match status" value="1"/>
</dbReference>
<feature type="transmembrane region" description="Helical" evidence="1">
    <location>
        <begin position="58"/>
        <end position="74"/>
    </location>
</feature>
<protein>
    <recommendedName>
        <fullName evidence="4">DUF5357 domain-containing protein</fullName>
    </recommendedName>
</protein>
<reference evidence="2 3" key="1">
    <citation type="submission" date="2017-06" db="EMBL/GenBank/DDBJ databases">
        <title>Genome sequencing of cyanobaciteial culture collection at National Institute for Environmental Studies (NIES).</title>
        <authorList>
            <person name="Hirose Y."/>
            <person name="Shimura Y."/>
            <person name="Fujisawa T."/>
            <person name="Nakamura Y."/>
            <person name="Kawachi M."/>
        </authorList>
    </citation>
    <scope>NUCLEOTIDE SEQUENCE [LARGE SCALE GENOMIC DNA]</scope>
    <source>
        <strain evidence="2 3">NIES-37</strain>
    </source>
</reference>
<dbReference type="KEGG" id="ttq:NIES37_19280"/>
<keyword evidence="1" id="KW-1133">Transmembrane helix</keyword>
<evidence type="ECO:0000256" key="1">
    <source>
        <dbReference type="SAM" id="Phobius"/>
    </source>
</evidence>
<proteinExistence type="predicted"/>
<feature type="transmembrane region" description="Helical" evidence="1">
    <location>
        <begin position="116"/>
        <end position="133"/>
    </location>
</feature>
<organism evidence="2 3">
    <name type="scientific">Tolypothrix tenuis PCC 7101</name>
    <dbReference type="NCBI Taxonomy" id="231146"/>
    <lineage>
        <taxon>Bacteria</taxon>
        <taxon>Bacillati</taxon>
        <taxon>Cyanobacteriota</taxon>
        <taxon>Cyanophyceae</taxon>
        <taxon>Nostocales</taxon>
        <taxon>Tolypothrichaceae</taxon>
        <taxon>Tolypothrix</taxon>
    </lineage>
</organism>
<evidence type="ECO:0008006" key="4">
    <source>
        <dbReference type="Google" id="ProtNLM"/>
    </source>
</evidence>
<accession>A0A1Z4MX09</accession>
<dbReference type="EMBL" id="AP018248">
    <property type="protein sequence ID" value="BAY97980.1"/>
    <property type="molecule type" value="Genomic_DNA"/>
</dbReference>
<sequence length="347" mass="39424">MNVLFKDLQGFTNFISDIYARLKKIFVPPRAYAWQTLIYLSVFSWAISYFATPPIKDVIAFFGWLFLIAGTSWYTTDDPLRVPGTFMPVGAVITGFLVSVFAFGQQNNPGITPNTIVLWPTISALITAVPEFFEGSGTDAKAQIPKPEDRQRIIVLVASCMVLSCWLQFYFVVNNWVEKYPSLLSDNFKNSAFVVKTELPTNIPPNGALILREIRPKLENQIDKQPWSQVEKWLQSANANLSNLADQVIQDKRLRQKDEKFLWRIEPRISNPNPRKKDEYILDILSIWTGPSSDRRGYYLKQSCQIRPIADTTSRATNSKTDEKPIIAEVECGKVSKPILGLPPAQR</sequence>
<dbReference type="InterPro" id="IPR020360">
    <property type="entry name" value="Uncharacterised_alr2393"/>
</dbReference>
<keyword evidence="1" id="KW-0812">Transmembrane</keyword>
<feature type="transmembrane region" description="Helical" evidence="1">
    <location>
        <begin position="86"/>
        <end position="104"/>
    </location>
</feature>
<feature type="transmembrane region" description="Helical" evidence="1">
    <location>
        <begin position="153"/>
        <end position="173"/>
    </location>
</feature>
<dbReference type="RefSeq" id="WP_096575055.1">
    <property type="nucleotide sequence ID" value="NZ_CAWNJS010000001.1"/>
</dbReference>
<evidence type="ECO:0000313" key="2">
    <source>
        <dbReference type="EMBL" id="BAY97980.1"/>
    </source>
</evidence>
<feature type="transmembrane region" description="Helical" evidence="1">
    <location>
        <begin position="32"/>
        <end position="51"/>
    </location>
</feature>
<dbReference type="Proteomes" id="UP000218785">
    <property type="component" value="Chromosome"/>
</dbReference>
<name>A0A1Z4MX09_9CYAN</name>
<dbReference type="Pfam" id="PF17310">
    <property type="entry name" value="DUF5357"/>
    <property type="match status" value="1"/>
</dbReference>
<evidence type="ECO:0000313" key="3">
    <source>
        <dbReference type="Proteomes" id="UP000218785"/>
    </source>
</evidence>
<gene>
    <name evidence="2" type="ORF">NIES37_19280</name>
</gene>
<keyword evidence="1" id="KW-0472">Membrane</keyword>